<dbReference type="GO" id="GO:0005762">
    <property type="term" value="C:mitochondrial large ribosomal subunit"/>
    <property type="evidence" value="ECO:0007669"/>
    <property type="project" value="TreeGrafter"/>
</dbReference>
<name>A0AAE9WCT5_9SCHI</name>
<dbReference type="Pfam" id="PF00828">
    <property type="entry name" value="Ribosomal_L27A"/>
    <property type="match status" value="1"/>
</dbReference>
<evidence type="ECO:0000313" key="6">
    <source>
        <dbReference type="EMBL" id="WBW74047.1"/>
    </source>
</evidence>
<dbReference type="InterPro" id="IPR021131">
    <property type="entry name" value="Ribosomal_uL15/eL18"/>
</dbReference>
<dbReference type="HAMAP" id="MF_01341">
    <property type="entry name" value="Ribosomal_uL15"/>
    <property type="match status" value="1"/>
</dbReference>
<evidence type="ECO:0000256" key="1">
    <source>
        <dbReference type="ARBA" id="ARBA00007320"/>
    </source>
</evidence>
<dbReference type="NCBIfam" id="TIGR01071">
    <property type="entry name" value="rplO_bact"/>
    <property type="match status" value="1"/>
</dbReference>
<evidence type="ECO:0000256" key="4">
    <source>
        <dbReference type="SAM" id="MobiDB-lite"/>
    </source>
</evidence>
<protein>
    <submittedName>
        <fullName evidence="6">Mitochondrial ribosomal protein subunit L15</fullName>
    </submittedName>
</protein>
<evidence type="ECO:0000259" key="5">
    <source>
        <dbReference type="Pfam" id="PF00828"/>
    </source>
</evidence>
<evidence type="ECO:0000256" key="3">
    <source>
        <dbReference type="ARBA" id="ARBA00023274"/>
    </source>
</evidence>
<comment type="similarity">
    <text evidence="1">Belongs to the universal ribosomal protein uL15 family.</text>
</comment>
<feature type="compositionally biased region" description="Basic residues" evidence="4">
    <location>
        <begin position="58"/>
        <end position="75"/>
    </location>
</feature>
<keyword evidence="2 6" id="KW-0689">Ribosomal protein</keyword>
<evidence type="ECO:0000313" key="7">
    <source>
        <dbReference type="Proteomes" id="UP001212411"/>
    </source>
</evidence>
<dbReference type="GeneID" id="80876631"/>
<dbReference type="GO" id="GO:0006412">
    <property type="term" value="P:translation"/>
    <property type="evidence" value="ECO:0007669"/>
    <property type="project" value="InterPro"/>
</dbReference>
<dbReference type="Gene3D" id="3.100.10.10">
    <property type="match status" value="1"/>
</dbReference>
<dbReference type="PANTHER" id="PTHR12934:SF11">
    <property type="entry name" value="LARGE RIBOSOMAL SUBUNIT PROTEIN UL15M"/>
    <property type="match status" value="1"/>
</dbReference>
<dbReference type="InterPro" id="IPR005749">
    <property type="entry name" value="Ribosomal_uL15_bac-type"/>
</dbReference>
<dbReference type="KEGG" id="som:SOMG_03151"/>
<evidence type="ECO:0000256" key="2">
    <source>
        <dbReference type="ARBA" id="ARBA00022980"/>
    </source>
</evidence>
<dbReference type="EMBL" id="CP115612">
    <property type="protein sequence ID" value="WBW74047.1"/>
    <property type="molecule type" value="Genomic_DNA"/>
</dbReference>
<proteinExistence type="inferred from homology"/>
<dbReference type="GO" id="GO:0003735">
    <property type="term" value="F:structural constituent of ribosome"/>
    <property type="evidence" value="ECO:0007669"/>
    <property type="project" value="InterPro"/>
</dbReference>
<keyword evidence="7" id="KW-1185">Reference proteome</keyword>
<sequence>MLLSFAKALPMWRASFASLGSKTLGMRGLSLLSDLNNRPNVKNSKRVGRGPASGKGKTSARGHKGSGQRRGRRIKPGFEGGQTPITKLFPKIGRSTSEIKDYVPLGLGRVHAWIKSGRLDSSKPIMMKELLDCRCCRGIKDGVELVADGKAEELNVPIHIEVTKATKEAIDFVEKAGGSVKTVYFNSLGLRAHLHPERFRTLPRQSLPSSKKDILYYTNPENRGYLSDVNLREHYYGDQRFPYEASADEKAE</sequence>
<dbReference type="PANTHER" id="PTHR12934">
    <property type="entry name" value="50S RIBOSOMAL PROTEIN L15"/>
    <property type="match status" value="1"/>
</dbReference>
<dbReference type="InterPro" id="IPR036227">
    <property type="entry name" value="Ribosomal_uL15/eL18_sf"/>
</dbReference>
<feature type="region of interest" description="Disordered" evidence="4">
    <location>
        <begin position="35"/>
        <end position="82"/>
    </location>
</feature>
<dbReference type="SUPFAM" id="SSF52080">
    <property type="entry name" value="Ribosomal proteins L15p and L18e"/>
    <property type="match status" value="1"/>
</dbReference>
<gene>
    <name evidence="6" type="primary">mrpl10</name>
    <name evidence="6" type="ORF">SOMG_03151</name>
</gene>
<reference evidence="6 7" key="1">
    <citation type="journal article" date="2023" name="G3 (Bethesda)">
        <title>A high-quality reference genome for the fission yeast Schizosaccharomyces osmophilus.</title>
        <authorList>
            <person name="Jia G.S."/>
            <person name="Zhang W.C."/>
            <person name="Liang Y."/>
            <person name="Liu X.H."/>
            <person name="Rhind N."/>
            <person name="Pidoux A."/>
            <person name="Brysch-Herzberg M."/>
            <person name="Du L.L."/>
        </authorList>
    </citation>
    <scope>NUCLEOTIDE SEQUENCE [LARGE SCALE GENOMIC DNA]</scope>
    <source>
        <strain evidence="6 7">CBS 15793</strain>
    </source>
</reference>
<keyword evidence="3" id="KW-0687">Ribonucleoprotein</keyword>
<dbReference type="AlphaFoldDB" id="A0AAE9WCT5"/>
<dbReference type="InterPro" id="IPR030878">
    <property type="entry name" value="Ribosomal_uL15"/>
</dbReference>
<dbReference type="Proteomes" id="UP001212411">
    <property type="component" value="Chromosome 2"/>
</dbReference>
<feature type="domain" description="Large ribosomal subunit protein uL15/eL18" evidence="5">
    <location>
        <begin position="105"/>
        <end position="180"/>
    </location>
</feature>
<accession>A0AAE9WCT5</accession>
<dbReference type="RefSeq" id="XP_056038290.1">
    <property type="nucleotide sequence ID" value="XM_056181942.1"/>
</dbReference>
<organism evidence="6 7">
    <name type="scientific">Schizosaccharomyces osmophilus</name>
    <dbReference type="NCBI Taxonomy" id="2545709"/>
    <lineage>
        <taxon>Eukaryota</taxon>
        <taxon>Fungi</taxon>
        <taxon>Dikarya</taxon>
        <taxon>Ascomycota</taxon>
        <taxon>Taphrinomycotina</taxon>
        <taxon>Schizosaccharomycetes</taxon>
        <taxon>Schizosaccharomycetales</taxon>
        <taxon>Schizosaccharomycetaceae</taxon>
        <taxon>Schizosaccharomyces</taxon>
    </lineage>
</organism>